<dbReference type="Proteomes" id="UP000654004">
    <property type="component" value="Unassembled WGS sequence"/>
</dbReference>
<evidence type="ECO:0000313" key="2">
    <source>
        <dbReference type="Proteomes" id="UP000654004"/>
    </source>
</evidence>
<evidence type="ECO:0000313" key="1">
    <source>
        <dbReference type="EMBL" id="GGP73404.1"/>
    </source>
</evidence>
<dbReference type="EMBL" id="BMQW01000001">
    <property type="protein sequence ID" value="GGP73404.1"/>
    <property type="molecule type" value="Genomic_DNA"/>
</dbReference>
<gene>
    <name evidence="1" type="ORF">GCM10009410_01230</name>
</gene>
<accession>A0ABQ2QBJ1</accession>
<keyword evidence="2" id="KW-1185">Reference proteome</keyword>
<name>A0ABQ2QBJ1_9GAMM</name>
<comment type="caution">
    <text evidence="1">The sequence shown here is derived from an EMBL/GenBank/DDBJ whole genome shotgun (WGS) entry which is preliminary data.</text>
</comment>
<proteinExistence type="predicted"/>
<sequence>MAFDIPMVNRLRVTRLNVDYCYDLIALGKPICDLINNLVVKINKKKNNKQLISIKFLDGYVGFT</sequence>
<protein>
    <submittedName>
        <fullName evidence="1">Uncharacterized protein</fullName>
    </submittedName>
</protein>
<reference evidence="2" key="1">
    <citation type="journal article" date="2019" name="Int. J. Syst. Evol. Microbiol.">
        <title>The Global Catalogue of Microorganisms (GCM) 10K type strain sequencing project: providing services to taxonomists for standard genome sequencing and annotation.</title>
        <authorList>
            <consortium name="The Broad Institute Genomics Platform"/>
            <consortium name="The Broad Institute Genome Sequencing Center for Infectious Disease"/>
            <person name="Wu L."/>
            <person name="Ma J."/>
        </authorList>
    </citation>
    <scope>NUCLEOTIDE SEQUENCE [LARGE SCALE GENOMIC DNA]</scope>
    <source>
        <strain evidence="2">JCM 32305</strain>
    </source>
</reference>
<organism evidence="1 2">
    <name type="scientific">Shewanella ulleungensis</name>
    <dbReference type="NCBI Taxonomy" id="2282699"/>
    <lineage>
        <taxon>Bacteria</taxon>
        <taxon>Pseudomonadati</taxon>
        <taxon>Pseudomonadota</taxon>
        <taxon>Gammaproteobacteria</taxon>
        <taxon>Alteromonadales</taxon>
        <taxon>Shewanellaceae</taxon>
        <taxon>Shewanella</taxon>
    </lineage>
</organism>